<evidence type="ECO:0000313" key="2">
    <source>
        <dbReference type="EMBL" id="BBD73408.1"/>
    </source>
</evidence>
<feature type="transmembrane region" description="Helical" evidence="1">
    <location>
        <begin position="39"/>
        <end position="58"/>
    </location>
</feature>
<dbReference type="KEGG" id="sacd:HS1genome_1797"/>
<keyword evidence="3" id="KW-1185">Reference proteome</keyword>
<reference evidence="3" key="1">
    <citation type="submission" date="2018-04" db="EMBL/GenBank/DDBJ databases">
        <title>Complete genome sequence of Sulfodiicoccus acidiphilus strain HS-1.</title>
        <authorList>
            <person name="Sakai H.D."/>
            <person name="Kurosawa N."/>
        </authorList>
    </citation>
    <scope>NUCLEOTIDE SEQUENCE [LARGE SCALE GENOMIC DNA]</scope>
    <source>
        <strain evidence="3">HS-1</strain>
    </source>
</reference>
<protein>
    <submittedName>
        <fullName evidence="2">Uncharacterized protein</fullName>
    </submittedName>
</protein>
<keyword evidence="1" id="KW-0472">Membrane</keyword>
<evidence type="ECO:0000256" key="1">
    <source>
        <dbReference type="SAM" id="Phobius"/>
    </source>
</evidence>
<keyword evidence="1" id="KW-0812">Transmembrane</keyword>
<evidence type="ECO:0000313" key="3">
    <source>
        <dbReference type="Proteomes" id="UP000276741"/>
    </source>
</evidence>
<dbReference type="RefSeq" id="WP_126450582.1">
    <property type="nucleotide sequence ID" value="NZ_AP018553.1"/>
</dbReference>
<name>A0A348B5F6_9CREN</name>
<gene>
    <name evidence="2" type="ORF">HS1genome_1797</name>
</gene>
<keyword evidence="1" id="KW-1133">Transmembrane helix</keyword>
<sequence>MAQTKRYEGSVADRLERLPFSKFHRNFLLMLSAGEWAESLMLLGNGAILALLSAYYGLKGRWRPTLFPHLSSPVNSSAHSCLAGLRIRGGGGLSSSTTS</sequence>
<accession>A0A348B5F6</accession>
<dbReference type="EMBL" id="AP018553">
    <property type="protein sequence ID" value="BBD73408.1"/>
    <property type="molecule type" value="Genomic_DNA"/>
</dbReference>
<dbReference type="Proteomes" id="UP000276741">
    <property type="component" value="Chromosome"/>
</dbReference>
<proteinExistence type="predicted"/>
<dbReference type="AlphaFoldDB" id="A0A348B5F6"/>
<dbReference type="GeneID" id="38667274"/>
<organism evidence="2 3">
    <name type="scientific">Sulfodiicoccus acidiphilus</name>
    <dbReference type="NCBI Taxonomy" id="1670455"/>
    <lineage>
        <taxon>Archaea</taxon>
        <taxon>Thermoproteota</taxon>
        <taxon>Thermoprotei</taxon>
        <taxon>Sulfolobales</taxon>
        <taxon>Sulfolobaceae</taxon>
        <taxon>Sulfodiicoccus</taxon>
    </lineage>
</organism>